<sequence length="74" mass="7700">MVGRSQVPGLHLHLGCSAGPGIRVCAAESLPSSAGHSLSLSRSARVGQLRPFALLQRRPKTGATAANHQDKQGF</sequence>
<accession>A0A9W8QD90</accession>
<dbReference type="RefSeq" id="XP_056054593.1">
    <property type="nucleotide sequence ID" value="XM_056197556.1"/>
</dbReference>
<name>A0A9W8QD90_AKAMU</name>
<gene>
    <name evidence="2" type="ORF">LMH87_010401</name>
</gene>
<proteinExistence type="predicted"/>
<reference evidence="2" key="1">
    <citation type="journal article" date="2023" name="Access Microbiol">
        <title>De-novo genome assembly for Akanthomyces muscarius, a biocontrol agent of insect agricultural pests.</title>
        <authorList>
            <person name="Erdos Z."/>
            <person name="Studholme D.J."/>
            <person name="Raymond B."/>
            <person name="Sharma M."/>
        </authorList>
    </citation>
    <scope>NUCLEOTIDE SEQUENCE</scope>
    <source>
        <strain evidence="2">Ve6</strain>
    </source>
</reference>
<dbReference type="GeneID" id="80897560"/>
<dbReference type="EMBL" id="JAJHUN010000008">
    <property type="protein sequence ID" value="KAJ4153935.1"/>
    <property type="molecule type" value="Genomic_DNA"/>
</dbReference>
<evidence type="ECO:0000313" key="2">
    <source>
        <dbReference type="EMBL" id="KAJ4153935.1"/>
    </source>
</evidence>
<dbReference type="AlphaFoldDB" id="A0A9W8QD90"/>
<organism evidence="2 3">
    <name type="scientific">Akanthomyces muscarius</name>
    <name type="common">Entomopathogenic fungus</name>
    <name type="synonym">Lecanicillium muscarium</name>
    <dbReference type="NCBI Taxonomy" id="2231603"/>
    <lineage>
        <taxon>Eukaryota</taxon>
        <taxon>Fungi</taxon>
        <taxon>Dikarya</taxon>
        <taxon>Ascomycota</taxon>
        <taxon>Pezizomycotina</taxon>
        <taxon>Sordariomycetes</taxon>
        <taxon>Hypocreomycetidae</taxon>
        <taxon>Hypocreales</taxon>
        <taxon>Cordycipitaceae</taxon>
        <taxon>Akanthomyces</taxon>
    </lineage>
</organism>
<dbReference type="KEGG" id="amus:LMH87_010401"/>
<dbReference type="Proteomes" id="UP001144673">
    <property type="component" value="Chromosome 5"/>
</dbReference>
<comment type="caution">
    <text evidence="2">The sequence shown here is derived from an EMBL/GenBank/DDBJ whole genome shotgun (WGS) entry which is preliminary data.</text>
</comment>
<evidence type="ECO:0000256" key="1">
    <source>
        <dbReference type="SAM" id="MobiDB-lite"/>
    </source>
</evidence>
<evidence type="ECO:0000313" key="3">
    <source>
        <dbReference type="Proteomes" id="UP001144673"/>
    </source>
</evidence>
<keyword evidence="3" id="KW-1185">Reference proteome</keyword>
<protein>
    <submittedName>
        <fullName evidence="2">Uncharacterized protein</fullName>
    </submittedName>
</protein>
<feature type="region of interest" description="Disordered" evidence="1">
    <location>
        <begin position="51"/>
        <end position="74"/>
    </location>
</feature>